<evidence type="ECO:0000313" key="6">
    <source>
        <dbReference type="Proteomes" id="UP000580517"/>
    </source>
</evidence>
<dbReference type="GO" id="GO:0046872">
    <property type="term" value="F:metal ion binding"/>
    <property type="evidence" value="ECO:0007669"/>
    <property type="project" value="UniProtKB-KW"/>
</dbReference>
<evidence type="ECO:0000256" key="3">
    <source>
        <dbReference type="ARBA" id="ARBA00022833"/>
    </source>
</evidence>
<organism evidence="5 6">
    <name type="scientific">Allopusillimonas soli</name>
    <dbReference type="NCBI Taxonomy" id="659016"/>
    <lineage>
        <taxon>Bacteria</taxon>
        <taxon>Pseudomonadati</taxon>
        <taxon>Pseudomonadota</taxon>
        <taxon>Betaproteobacteria</taxon>
        <taxon>Burkholderiales</taxon>
        <taxon>Alcaligenaceae</taxon>
        <taxon>Allopusillimonas</taxon>
    </lineage>
</organism>
<dbReference type="SUPFAM" id="SSF51316">
    <property type="entry name" value="Mss4-like"/>
    <property type="match status" value="1"/>
</dbReference>
<dbReference type="InterPro" id="IPR052355">
    <property type="entry name" value="CENP-V-like"/>
</dbReference>
<evidence type="ECO:0000256" key="2">
    <source>
        <dbReference type="ARBA" id="ARBA00022723"/>
    </source>
</evidence>
<protein>
    <submittedName>
        <fullName evidence="5">GFA family protein</fullName>
    </submittedName>
</protein>
<dbReference type="AlphaFoldDB" id="A0A853FBI7"/>
<dbReference type="PROSITE" id="PS51891">
    <property type="entry name" value="CENP_V_GFA"/>
    <property type="match status" value="1"/>
</dbReference>
<dbReference type="RefSeq" id="WP_129967314.1">
    <property type="nucleotide sequence ID" value="NZ_JACCEW010000001.1"/>
</dbReference>
<dbReference type="Pfam" id="PF04828">
    <property type="entry name" value="GFA"/>
    <property type="match status" value="1"/>
</dbReference>
<keyword evidence="2" id="KW-0479">Metal-binding</keyword>
<dbReference type="Gene3D" id="2.170.150.70">
    <property type="match status" value="1"/>
</dbReference>
<feature type="domain" description="CENP-V/GFA" evidence="4">
    <location>
        <begin position="3"/>
        <end position="112"/>
    </location>
</feature>
<dbReference type="InterPro" id="IPR006913">
    <property type="entry name" value="CENP-V/GFA"/>
</dbReference>
<dbReference type="Proteomes" id="UP000580517">
    <property type="component" value="Unassembled WGS sequence"/>
</dbReference>
<comment type="similarity">
    <text evidence="1">Belongs to the Gfa family.</text>
</comment>
<dbReference type="InterPro" id="IPR011057">
    <property type="entry name" value="Mss4-like_sf"/>
</dbReference>
<dbReference type="GO" id="GO:0016846">
    <property type="term" value="F:carbon-sulfur lyase activity"/>
    <property type="evidence" value="ECO:0007669"/>
    <property type="project" value="InterPro"/>
</dbReference>
<reference evidence="5 6" key="1">
    <citation type="submission" date="2020-07" db="EMBL/GenBank/DDBJ databases">
        <title>Taxonomic revisions and descriptions of new bacterial species based on genomic comparisons in the high-G+C-content subgroup of the family Alcaligenaceae.</title>
        <authorList>
            <person name="Szabo A."/>
            <person name="Felfoldi T."/>
        </authorList>
    </citation>
    <scope>NUCLEOTIDE SEQUENCE [LARGE SCALE GENOMIC DNA]</scope>
    <source>
        <strain evidence="5 6">DSM 25264</strain>
    </source>
</reference>
<dbReference type="PANTHER" id="PTHR28620:SF1">
    <property type="entry name" value="CENP-V_GFA DOMAIN-CONTAINING PROTEIN"/>
    <property type="match status" value="1"/>
</dbReference>
<keyword evidence="3" id="KW-0862">Zinc</keyword>
<gene>
    <name evidence="5" type="ORF">H0A68_01000</name>
</gene>
<evidence type="ECO:0000256" key="1">
    <source>
        <dbReference type="ARBA" id="ARBA00005495"/>
    </source>
</evidence>
<accession>A0A853FBI7</accession>
<proteinExistence type="inferred from homology"/>
<comment type="caution">
    <text evidence="5">The sequence shown here is derived from an EMBL/GenBank/DDBJ whole genome shotgun (WGS) entry which is preliminary data.</text>
</comment>
<evidence type="ECO:0000313" key="5">
    <source>
        <dbReference type="EMBL" id="NYT35436.1"/>
    </source>
</evidence>
<dbReference type="EMBL" id="JACCEW010000001">
    <property type="protein sequence ID" value="NYT35436.1"/>
    <property type="molecule type" value="Genomic_DNA"/>
</dbReference>
<keyword evidence="6" id="KW-1185">Reference proteome</keyword>
<evidence type="ECO:0000259" key="4">
    <source>
        <dbReference type="PROSITE" id="PS51891"/>
    </source>
</evidence>
<dbReference type="PANTHER" id="PTHR28620">
    <property type="entry name" value="CENTROMERE PROTEIN V"/>
    <property type="match status" value="1"/>
</dbReference>
<dbReference type="OrthoDB" id="327703at2"/>
<sequence length="116" mass="12754">MPFEGSCHCGAVQFTVDADPPAQAISCNCSHCRRKGMLLSFFPEQQFTLTRGEDALSRYTFNTHRIKHQFCRECGTQAFALGAGHDGAPMRAVNLRCVPSIDLDTLEIKPFDGAST</sequence>
<name>A0A853FBI7_9BURK</name>